<dbReference type="Gene3D" id="1.20.1250.20">
    <property type="entry name" value="MFS general substrate transporter like domains"/>
    <property type="match status" value="1"/>
</dbReference>
<reference evidence="3" key="1">
    <citation type="submission" date="2022-11" db="UniProtKB">
        <authorList>
            <consortium name="WormBaseParasite"/>
        </authorList>
    </citation>
    <scope>IDENTIFICATION</scope>
</reference>
<keyword evidence="2" id="KW-1185">Reference proteome</keyword>
<keyword evidence="1" id="KW-0812">Transmembrane</keyword>
<dbReference type="AlphaFoldDB" id="A0A914DL28"/>
<evidence type="ECO:0000256" key="1">
    <source>
        <dbReference type="SAM" id="Phobius"/>
    </source>
</evidence>
<proteinExistence type="predicted"/>
<protein>
    <submittedName>
        <fullName evidence="3">Major facilitator superfamily (MFS) profile domain-containing protein</fullName>
    </submittedName>
</protein>
<accession>A0A914DL28</accession>
<feature type="transmembrane region" description="Helical" evidence="1">
    <location>
        <begin position="132"/>
        <end position="152"/>
    </location>
</feature>
<feature type="transmembrane region" description="Helical" evidence="1">
    <location>
        <begin position="17"/>
        <end position="35"/>
    </location>
</feature>
<evidence type="ECO:0000313" key="2">
    <source>
        <dbReference type="Proteomes" id="UP000887540"/>
    </source>
</evidence>
<dbReference type="WBParaSite" id="ACRNAN_scaffold294.g15268.t1">
    <property type="protein sequence ID" value="ACRNAN_scaffold294.g15268.t1"/>
    <property type="gene ID" value="ACRNAN_scaffold294.g15268"/>
</dbReference>
<dbReference type="InterPro" id="IPR036259">
    <property type="entry name" value="MFS_trans_sf"/>
</dbReference>
<dbReference type="Proteomes" id="UP000887540">
    <property type="component" value="Unplaced"/>
</dbReference>
<dbReference type="SUPFAM" id="SSF103473">
    <property type="entry name" value="MFS general substrate transporter"/>
    <property type="match status" value="1"/>
</dbReference>
<evidence type="ECO:0000313" key="3">
    <source>
        <dbReference type="WBParaSite" id="ACRNAN_scaffold294.g15268.t1"/>
    </source>
</evidence>
<feature type="transmembrane region" description="Helical" evidence="1">
    <location>
        <begin position="56"/>
        <end position="84"/>
    </location>
</feature>
<name>A0A914DL28_9BILA</name>
<organism evidence="2 3">
    <name type="scientific">Acrobeloides nanus</name>
    <dbReference type="NCBI Taxonomy" id="290746"/>
    <lineage>
        <taxon>Eukaryota</taxon>
        <taxon>Metazoa</taxon>
        <taxon>Ecdysozoa</taxon>
        <taxon>Nematoda</taxon>
        <taxon>Chromadorea</taxon>
        <taxon>Rhabditida</taxon>
        <taxon>Tylenchina</taxon>
        <taxon>Cephalobomorpha</taxon>
        <taxon>Cephaloboidea</taxon>
        <taxon>Cephalobidae</taxon>
        <taxon>Acrobeloides</taxon>
    </lineage>
</organism>
<keyword evidence="1" id="KW-1133">Transmembrane helix</keyword>
<keyword evidence="1" id="KW-0472">Membrane</keyword>
<sequence>MSAFAIDLNSPTLNGDFFMNQFLFAIVIMCSKFVLGIVDHLVPQFDRRMLHNYNQFIAATCFGTIVILMIFNYESFIVLILSIIGLVTTEYTWDACYLCTVESMPTGIRSTVLGICSTMARLVTLSTFWRPTVYTVLAIFGFINFILALNFLPNTKGVNLAEINLKQKPKNVPNES</sequence>